<dbReference type="Proteomes" id="UP000236023">
    <property type="component" value="Unassembled WGS sequence"/>
</dbReference>
<evidence type="ECO:0000259" key="4">
    <source>
        <dbReference type="Pfam" id="PF00535"/>
    </source>
</evidence>
<dbReference type="InterPro" id="IPR001173">
    <property type="entry name" value="Glyco_trans_2-like"/>
</dbReference>
<comment type="caution">
    <text evidence="5">The sequence shown here is derived from an EMBL/GenBank/DDBJ whole genome shotgun (WGS) entry which is preliminary data.</text>
</comment>
<dbReference type="EMBL" id="POUT01000004">
    <property type="protein sequence ID" value="PNG09969.1"/>
    <property type="molecule type" value="Genomic_DNA"/>
</dbReference>
<dbReference type="RefSeq" id="WP_102894307.1">
    <property type="nucleotide sequence ID" value="NZ_JAMOHU010000015.1"/>
</dbReference>
<sequence length="338" mass="38676">MPCEEPLKHRTTIVTVTYGDRLAYLQRMIETALTFDEIGQVLVVSNASSAPLEQLLERWPARVRLIELERNTGSANGYAVGLEAALLAGAEYIWMMDDDNAPTASAVRILHRELERLARQHGQSQVAVLGFRPTQQEDIATGVPARFAIQPRSSYFGFHVAQLPYKLWRRLPWGKPAGKPAHDISLPFAPYGGMLAHRSLYQSIGLPLRELVLYADDTEYTRRITAAGGKLYLFTEAVIDELELSWNIKAHTRNIYEAFLLGNSDLRAYYTARNQAWFDKHIWAAQPWVYHLNRVLFLFLLRQFARRHRTPERLELIEQAIRDGETRSLGMNESFPLQ</sequence>
<dbReference type="PANTHER" id="PTHR43179">
    <property type="entry name" value="RHAMNOSYLTRANSFERASE WBBL"/>
    <property type="match status" value="1"/>
</dbReference>
<reference evidence="5 6" key="1">
    <citation type="submission" date="2018-01" db="EMBL/GenBank/DDBJ databases">
        <title>Denitrification phenotypes of diverse strains of Pseudomonas stutzeri.</title>
        <authorList>
            <person name="Milligan D.A."/>
            <person name="Bergaust L."/>
            <person name="Bakken L.R."/>
            <person name="Frostegard A."/>
        </authorList>
    </citation>
    <scope>NUCLEOTIDE SEQUENCE [LARGE SCALE GENOMIC DNA]</scope>
    <source>
        <strain evidence="5 6">24a75</strain>
    </source>
</reference>
<gene>
    <name evidence="5" type="ORF">CXK94_10230</name>
</gene>
<dbReference type="GO" id="GO:0016757">
    <property type="term" value="F:glycosyltransferase activity"/>
    <property type="evidence" value="ECO:0007669"/>
    <property type="project" value="UniProtKB-KW"/>
</dbReference>
<protein>
    <submittedName>
        <fullName evidence="5">Glycosyl transferase family 2</fullName>
    </submittedName>
</protein>
<keyword evidence="2" id="KW-0328">Glycosyltransferase</keyword>
<evidence type="ECO:0000313" key="5">
    <source>
        <dbReference type="EMBL" id="PNG09969.1"/>
    </source>
</evidence>
<evidence type="ECO:0000256" key="2">
    <source>
        <dbReference type="ARBA" id="ARBA00022676"/>
    </source>
</evidence>
<dbReference type="AlphaFoldDB" id="A0A2N8T5D6"/>
<dbReference type="Gene3D" id="3.90.550.10">
    <property type="entry name" value="Spore Coat Polysaccharide Biosynthesis Protein SpsA, Chain A"/>
    <property type="match status" value="1"/>
</dbReference>
<dbReference type="SUPFAM" id="SSF53448">
    <property type="entry name" value="Nucleotide-diphospho-sugar transferases"/>
    <property type="match status" value="1"/>
</dbReference>
<organism evidence="5 6">
    <name type="scientific">Stutzerimonas stutzeri</name>
    <name type="common">Pseudomonas stutzeri</name>
    <dbReference type="NCBI Taxonomy" id="316"/>
    <lineage>
        <taxon>Bacteria</taxon>
        <taxon>Pseudomonadati</taxon>
        <taxon>Pseudomonadota</taxon>
        <taxon>Gammaproteobacteria</taxon>
        <taxon>Pseudomonadales</taxon>
        <taxon>Pseudomonadaceae</taxon>
        <taxon>Stutzerimonas</taxon>
    </lineage>
</organism>
<keyword evidence="3 5" id="KW-0808">Transferase</keyword>
<evidence type="ECO:0000256" key="1">
    <source>
        <dbReference type="ARBA" id="ARBA00006739"/>
    </source>
</evidence>
<dbReference type="Pfam" id="PF00535">
    <property type="entry name" value="Glycos_transf_2"/>
    <property type="match status" value="1"/>
</dbReference>
<feature type="domain" description="Glycosyltransferase 2-like" evidence="4">
    <location>
        <begin position="12"/>
        <end position="116"/>
    </location>
</feature>
<comment type="similarity">
    <text evidence="1">Belongs to the glycosyltransferase 2 family.</text>
</comment>
<dbReference type="PANTHER" id="PTHR43179:SF12">
    <property type="entry name" value="GALACTOFURANOSYLTRANSFERASE GLFT2"/>
    <property type="match status" value="1"/>
</dbReference>
<name>A0A2N8T5D6_STUST</name>
<evidence type="ECO:0000313" key="6">
    <source>
        <dbReference type="Proteomes" id="UP000236023"/>
    </source>
</evidence>
<dbReference type="InterPro" id="IPR029044">
    <property type="entry name" value="Nucleotide-diphossugar_trans"/>
</dbReference>
<evidence type="ECO:0000256" key="3">
    <source>
        <dbReference type="ARBA" id="ARBA00022679"/>
    </source>
</evidence>
<accession>A0A2N8T5D6</accession>
<proteinExistence type="inferred from homology"/>